<feature type="compositionally biased region" description="Basic and acidic residues" evidence="1">
    <location>
        <begin position="1"/>
        <end position="24"/>
    </location>
</feature>
<evidence type="ECO:0000313" key="2">
    <source>
        <dbReference type="EMBL" id="MPC61587.1"/>
    </source>
</evidence>
<dbReference type="EMBL" id="VSRR010018677">
    <property type="protein sequence ID" value="MPC61587.1"/>
    <property type="molecule type" value="Genomic_DNA"/>
</dbReference>
<feature type="region of interest" description="Disordered" evidence="1">
    <location>
        <begin position="1"/>
        <end position="56"/>
    </location>
</feature>
<dbReference type="Proteomes" id="UP000324222">
    <property type="component" value="Unassembled WGS sequence"/>
</dbReference>
<sequence length="68" mass="7580">MRSMAEREGVRYGEKAEEEEKGREDEEVEDEKEEEEEEGAASLRQGYGGSGPRADCGIALRDILSKTT</sequence>
<proteinExistence type="predicted"/>
<feature type="compositionally biased region" description="Acidic residues" evidence="1">
    <location>
        <begin position="25"/>
        <end position="39"/>
    </location>
</feature>
<organism evidence="2 3">
    <name type="scientific">Portunus trituberculatus</name>
    <name type="common">Swimming crab</name>
    <name type="synonym">Neptunus trituberculatus</name>
    <dbReference type="NCBI Taxonomy" id="210409"/>
    <lineage>
        <taxon>Eukaryota</taxon>
        <taxon>Metazoa</taxon>
        <taxon>Ecdysozoa</taxon>
        <taxon>Arthropoda</taxon>
        <taxon>Crustacea</taxon>
        <taxon>Multicrustacea</taxon>
        <taxon>Malacostraca</taxon>
        <taxon>Eumalacostraca</taxon>
        <taxon>Eucarida</taxon>
        <taxon>Decapoda</taxon>
        <taxon>Pleocyemata</taxon>
        <taxon>Brachyura</taxon>
        <taxon>Eubrachyura</taxon>
        <taxon>Portunoidea</taxon>
        <taxon>Portunidae</taxon>
        <taxon>Portuninae</taxon>
        <taxon>Portunus</taxon>
    </lineage>
</organism>
<dbReference type="AlphaFoldDB" id="A0A5B7GWJ7"/>
<gene>
    <name evidence="2" type="ORF">E2C01_055661</name>
</gene>
<keyword evidence="3" id="KW-1185">Reference proteome</keyword>
<reference evidence="2 3" key="1">
    <citation type="submission" date="2019-05" db="EMBL/GenBank/DDBJ databases">
        <title>Another draft genome of Portunus trituberculatus and its Hox gene families provides insights of decapod evolution.</title>
        <authorList>
            <person name="Jeong J.-H."/>
            <person name="Song I."/>
            <person name="Kim S."/>
            <person name="Choi T."/>
            <person name="Kim D."/>
            <person name="Ryu S."/>
            <person name="Kim W."/>
        </authorList>
    </citation>
    <scope>NUCLEOTIDE SEQUENCE [LARGE SCALE GENOMIC DNA]</scope>
    <source>
        <tissue evidence="2">Muscle</tissue>
    </source>
</reference>
<evidence type="ECO:0000256" key="1">
    <source>
        <dbReference type="SAM" id="MobiDB-lite"/>
    </source>
</evidence>
<evidence type="ECO:0000313" key="3">
    <source>
        <dbReference type="Proteomes" id="UP000324222"/>
    </source>
</evidence>
<protein>
    <submittedName>
        <fullName evidence="2">Uncharacterized protein</fullName>
    </submittedName>
</protein>
<accession>A0A5B7GWJ7</accession>
<comment type="caution">
    <text evidence="2">The sequence shown here is derived from an EMBL/GenBank/DDBJ whole genome shotgun (WGS) entry which is preliminary data.</text>
</comment>
<name>A0A5B7GWJ7_PORTR</name>